<protein>
    <submittedName>
        <fullName evidence="1">Uncharacterized protein</fullName>
    </submittedName>
</protein>
<reference evidence="1" key="2">
    <citation type="submission" date="2023-05" db="EMBL/GenBank/DDBJ databases">
        <authorList>
            <person name="Schelkunov M.I."/>
        </authorList>
    </citation>
    <scope>NUCLEOTIDE SEQUENCE</scope>
    <source>
        <strain evidence="1">Hsosn_3</strain>
        <tissue evidence="1">Leaf</tissue>
    </source>
</reference>
<reference evidence="1" key="1">
    <citation type="submission" date="2023-02" db="EMBL/GenBank/DDBJ databases">
        <title>Genome of toxic invasive species Heracleum sosnowskyi carries increased number of genes despite the absence of recent whole-genome duplications.</title>
        <authorList>
            <person name="Schelkunov M."/>
            <person name="Shtratnikova V."/>
            <person name="Makarenko M."/>
            <person name="Klepikova A."/>
            <person name="Omelchenko D."/>
            <person name="Novikova G."/>
            <person name="Obukhova E."/>
            <person name="Bogdanov V."/>
            <person name="Penin A."/>
            <person name="Logacheva M."/>
        </authorList>
    </citation>
    <scope>NUCLEOTIDE SEQUENCE</scope>
    <source>
        <strain evidence="1">Hsosn_3</strain>
        <tissue evidence="1">Leaf</tissue>
    </source>
</reference>
<comment type="caution">
    <text evidence="1">The sequence shown here is derived from an EMBL/GenBank/DDBJ whole genome shotgun (WGS) entry which is preliminary data.</text>
</comment>
<evidence type="ECO:0000313" key="2">
    <source>
        <dbReference type="Proteomes" id="UP001237642"/>
    </source>
</evidence>
<dbReference type="Proteomes" id="UP001237642">
    <property type="component" value="Unassembled WGS sequence"/>
</dbReference>
<sequence length="110" mass="12628">MDGMMDNHNLLYSTICLVHGTLGIVSSLLEDYNRTVECLQRATELVINGFPMFRDIIQNSNLFNFEAVNWPDIEDLQKIAGTNCILQQKERNRIKSDIYTFLRMLEGVVG</sequence>
<organism evidence="1 2">
    <name type="scientific">Heracleum sosnowskyi</name>
    <dbReference type="NCBI Taxonomy" id="360622"/>
    <lineage>
        <taxon>Eukaryota</taxon>
        <taxon>Viridiplantae</taxon>
        <taxon>Streptophyta</taxon>
        <taxon>Embryophyta</taxon>
        <taxon>Tracheophyta</taxon>
        <taxon>Spermatophyta</taxon>
        <taxon>Magnoliopsida</taxon>
        <taxon>eudicotyledons</taxon>
        <taxon>Gunneridae</taxon>
        <taxon>Pentapetalae</taxon>
        <taxon>asterids</taxon>
        <taxon>campanulids</taxon>
        <taxon>Apiales</taxon>
        <taxon>Apiaceae</taxon>
        <taxon>Apioideae</taxon>
        <taxon>apioid superclade</taxon>
        <taxon>Tordylieae</taxon>
        <taxon>Tordyliinae</taxon>
        <taxon>Heracleum</taxon>
    </lineage>
</organism>
<accession>A0AAD8N073</accession>
<name>A0AAD8N073_9APIA</name>
<gene>
    <name evidence="1" type="ORF">POM88_019215</name>
</gene>
<proteinExistence type="predicted"/>
<evidence type="ECO:0000313" key="1">
    <source>
        <dbReference type="EMBL" id="KAK1391037.1"/>
    </source>
</evidence>
<keyword evidence="2" id="KW-1185">Reference proteome</keyword>
<dbReference type="AlphaFoldDB" id="A0AAD8N073"/>
<dbReference type="EMBL" id="JAUIZM010000004">
    <property type="protein sequence ID" value="KAK1391037.1"/>
    <property type="molecule type" value="Genomic_DNA"/>
</dbReference>